<evidence type="ECO:0000313" key="2">
    <source>
        <dbReference type="Proteomes" id="UP000027604"/>
    </source>
</evidence>
<protein>
    <submittedName>
        <fullName evidence="1">Uncharacterized protein</fullName>
    </submittedName>
</protein>
<dbReference type="AlphaFoldDB" id="W0V5M0"/>
<dbReference type="HOGENOM" id="CLU_3184671_0_0_4"/>
<keyword evidence="2" id="KW-1185">Reference proteome</keyword>
<dbReference type="KEGG" id="jag:GJA_3508"/>
<dbReference type="STRING" id="1349767.GJA_3508"/>
<dbReference type="Proteomes" id="UP000027604">
    <property type="component" value="Chromosome I"/>
</dbReference>
<organism evidence="1 2">
    <name type="scientific">Janthinobacterium agaricidamnosum NBRC 102515 = DSM 9628</name>
    <dbReference type="NCBI Taxonomy" id="1349767"/>
    <lineage>
        <taxon>Bacteria</taxon>
        <taxon>Pseudomonadati</taxon>
        <taxon>Pseudomonadota</taxon>
        <taxon>Betaproteobacteria</taxon>
        <taxon>Burkholderiales</taxon>
        <taxon>Oxalobacteraceae</taxon>
        <taxon>Janthinobacterium</taxon>
    </lineage>
</organism>
<name>W0V5M0_9BURK</name>
<reference evidence="1 2" key="1">
    <citation type="journal article" date="2015" name="Genome Announc.">
        <title>Genome Sequence of Mushroom Soft-Rot Pathogen Janthinobacterium agaricidamnosum.</title>
        <authorList>
            <person name="Graupner K."/>
            <person name="Lackner G."/>
            <person name="Hertweck C."/>
        </authorList>
    </citation>
    <scope>NUCLEOTIDE SEQUENCE [LARGE SCALE GENOMIC DNA]</scope>
    <source>
        <strain evidence="2">NBRC 102515 / DSM 9628</strain>
    </source>
</reference>
<gene>
    <name evidence="1" type="ORF">GJA_3508</name>
</gene>
<accession>W0V5M0</accession>
<evidence type="ECO:0000313" key="1">
    <source>
        <dbReference type="EMBL" id="CDG84124.1"/>
    </source>
</evidence>
<dbReference type="EMBL" id="HG322949">
    <property type="protein sequence ID" value="CDG84124.1"/>
    <property type="molecule type" value="Genomic_DNA"/>
</dbReference>
<proteinExistence type="predicted"/>
<sequence length="46" mass="5346">MAIPSKSKCTAAPLGCRFHVIKHHRGVIFRVLWIFRKRCCHSKPID</sequence>
<dbReference type="PATRIC" id="fig|1349767.4.peg.108"/>